<dbReference type="EMBL" id="LMXB01000021">
    <property type="protein sequence ID" value="KUO21778.1"/>
    <property type="molecule type" value="Genomic_DNA"/>
</dbReference>
<keyword evidence="2 7" id="KW-0813">Transport</keyword>
<comment type="caution">
    <text evidence="10">The sequence shown here is derived from an EMBL/GenBank/DDBJ whole genome shotgun (WGS) entry which is preliminary data.</text>
</comment>
<feature type="transmembrane region" description="Helical" evidence="7">
    <location>
        <begin position="119"/>
        <end position="144"/>
    </location>
</feature>
<dbReference type="PANTHER" id="PTHR43386:SF6">
    <property type="entry name" value="ABC TRANSPORTER PERMEASE PROTEIN"/>
    <property type="match status" value="1"/>
</dbReference>
<evidence type="ECO:0000256" key="2">
    <source>
        <dbReference type="ARBA" id="ARBA00022448"/>
    </source>
</evidence>
<dbReference type="CDD" id="cd06261">
    <property type="entry name" value="TM_PBP2"/>
    <property type="match status" value="1"/>
</dbReference>
<dbReference type="STRING" id="909626.AQJ91_06435"/>
<protein>
    <submittedName>
        <fullName evidence="10">Peptide ABC transporter permease</fullName>
    </submittedName>
</protein>
<evidence type="ECO:0000256" key="5">
    <source>
        <dbReference type="ARBA" id="ARBA00022989"/>
    </source>
</evidence>
<dbReference type="InterPro" id="IPR025966">
    <property type="entry name" value="OppC_N"/>
</dbReference>
<dbReference type="GO" id="GO:0005886">
    <property type="term" value="C:plasma membrane"/>
    <property type="evidence" value="ECO:0007669"/>
    <property type="project" value="UniProtKB-SubCell"/>
</dbReference>
<feature type="domain" description="ABC transmembrane type-1" evidence="9">
    <location>
        <begin position="117"/>
        <end position="307"/>
    </location>
</feature>
<feature type="transmembrane region" description="Helical" evidence="7">
    <location>
        <begin position="287"/>
        <end position="306"/>
    </location>
</feature>
<dbReference type="PROSITE" id="PS50928">
    <property type="entry name" value="ABC_TM1"/>
    <property type="match status" value="1"/>
</dbReference>
<evidence type="ECO:0000256" key="4">
    <source>
        <dbReference type="ARBA" id="ARBA00022692"/>
    </source>
</evidence>
<dbReference type="OrthoDB" id="9812701at2"/>
<evidence type="ECO:0000259" key="9">
    <source>
        <dbReference type="PROSITE" id="PS50928"/>
    </source>
</evidence>
<reference evidence="10 11" key="1">
    <citation type="submission" date="2015-10" db="EMBL/GenBank/DDBJ databases">
        <title>Draft genome sequence of Streptomyces sp. RV15, isolated from a marine sponge.</title>
        <authorList>
            <person name="Ruckert C."/>
            <person name="Abdelmohsen U.R."/>
            <person name="Winkler A."/>
            <person name="Hentschel U."/>
            <person name="Kalinowski J."/>
            <person name="Kampfer P."/>
            <person name="Glaeser S."/>
        </authorList>
    </citation>
    <scope>NUCLEOTIDE SEQUENCE [LARGE SCALE GENOMIC DNA]</scope>
    <source>
        <strain evidence="10 11">RV15</strain>
    </source>
</reference>
<comment type="subcellular location">
    <subcellularLocation>
        <location evidence="1 7">Cell membrane</location>
        <topology evidence="1 7">Multi-pass membrane protein</topology>
    </subcellularLocation>
</comment>
<name>A0A101V3F8_9ACTN</name>
<evidence type="ECO:0000256" key="3">
    <source>
        <dbReference type="ARBA" id="ARBA00022475"/>
    </source>
</evidence>
<keyword evidence="3" id="KW-1003">Cell membrane</keyword>
<keyword evidence="4 7" id="KW-0812">Transmembrane</keyword>
<evidence type="ECO:0000256" key="6">
    <source>
        <dbReference type="ARBA" id="ARBA00023136"/>
    </source>
</evidence>
<gene>
    <name evidence="10" type="ORF">AQJ91_06435</name>
</gene>
<dbReference type="AlphaFoldDB" id="A0A101V3F8"/>
<dbReference type="PANTHER" id="PTHR43386">
    <property type="entry name" value="OLIGOPEPTIDE TRANSPORT SYSTEM PERMEASE PROTEIN APPC"/>
    <property type="match status" value="1"/>
</dbReference>
<dbReference type="SUPFAM" id="SSF161098">
    <property type="entry name" value="MetI-like"/>
    <property type="match status" value="1"/>
</dbReference>
<sequence>MPEKTAVDSQNSKVADTPVPATVEPETGNGTGKARSLWSDAWHDLRRSPLFLASSLLIVMLVTMAVFPSLFADGSPTEADLANNYLKPPNWSHIMQPDWFGYDIQGRSVWTRMVYGARASILVGVLVTLIVTAVGSVLGMLAGYFGGIWDTLLSRLTDIFFGIPFLLGAMVILTTFDKRTVWVVILAISFLGWTTIARVARGAVISVKQADYVVAAKALGASTSRILLRHILPNALAPIIVVATISLGGYIGAEATLSFLGVGLSEPVVSWGVDVSRGFQSIRNAPYVLIMPSVLVSITVLSFLMFGDAVRNALDPKLR</sequence>
<comment type="similarity">
    <text evidence="7">Belongs to the binding-protein-dependent transport system permease family.</text>
</comment>
<organism evidence="10 11">
    <name type="scientific">Streptomyces dysideae</name>
    <dbReference type="NCBI Taxonomy" id="909626"/>
    <lineage>
        <taxon>Bacteria</taxon>
        <taxon>Bacillati</taxon>
        <taxon>Actinomycetota</taxon>
        <taxon>Actinomycetes</taxon>
        <taxon>Kitasatosporales</taxon>
        <taxon>Streptomycetaceae</taxon>
        <taxon>Streptomyces</taxon>
    </lineage>
</organism>
<feature type="transmembrane region" description="Helical" evidence="7">
    <location>
        <begin position="182"/>
        <end position="200"/>
    </location>
</feature>
<dbReference type="InterPro" id="IPR035906">
    <property type="entry name" value="MetI-like_sf"/>
</dbReference>
<accession>A0A101V3F8</accession>
<dbReference type="Pfam" id="PF00528">
    <property type="entry name" value="BPD_transp_1"/>
    <property type="match status" value="1"/>
</dbReference>
<dbReference type="Gene3D" id="1.10.3720.10">
    <property type="entry name" value="MetI-like"/>
    <property type="match status" value="1"/>
</dbReference>
<evidence type="ECO:0000313" key="11">
    <source>
        <dbReference type="Proteomes" id="UP000053260"/>
    </source>
</evidence>
<evidence type="ECO:0000256" key="7">
    <source>
        <dbReference type="RuleBase" id="RU363032"/>
    </source>
</evidence>
<keyword evidence="6 7" id="KW-0472">Membrane</keyword>
<keyword evidence="11" id="KW-1185">Reference proteome</keyword>
<evidence type="ECO:0000256" key="8">
    <source>
        <dbReference type="SAM" id="MobiDB-lite"/>
    </source>
</evidence>
<evidence type="ECO:0000256" key="1">
    <source>
        <dbReference type="ARBA" id="ARBA00004651"/>
    </source>
</evidence>
<keyword evidence="5 7" id="KW-1133">Transmembrane helix</keyword>
<feature type="transmembrane region" description="Helical" evidence="7">
    <location>
        <begin position="231"/>
        <end position="251"/>
    </location>
</feature>
<feature type="transmembrane region" description="Helical" evidence="7">
    <location>
        <begin position="50"/>
        <end position="71"/>
    </location>
</feature>
<dbReference type="Proteomes" id="UP000053260">
    <property type="component" value="Unassembled WGS sequence"/>
</dbReference>
<dbReference type="InterPro" id="IPR050366">
    <property type="entry name" value="BP-dependent_transpt_permease"/>
</dbReference>
<feature type="region of interest" description="Disordered" evidence="8">
    <location>
        <begin position="1"/>
        <end position="32"/>
    </location>
</feature>
<dbReference type="GO" id="GO:0055085">
    <property type="term" value="P:transmembrane transport"/>
    <property type="evidence" value="ECO:0007669"/>
    <property type="project" value="InterPro"/>
</dbReference>
<dbReference type="InterPro" id="IPR000515">
    <property type="entry name" value="MetI-like"/>
</dbReference>
<evidence type="ECO:0000313" key="10">
    <source>
        <dbReference type="EMBL" id="KUO21778.1"/>
    </source>
</evidence>
<dbReference type="Pfam" id="PF12911">
    <property type="entry name" value="OppC_N"/>
    <property type="match status" value="1"/>
</dbReference>
<dbReference type="RefSeq" id="WP_067017333.1">
    <property type="nucleotide sequence ID" value="NZ_KQ949077.1"/>
</dbReference>
<feature type="transmembrane region" description="Helical" evidence="7">
    <location>
        <begin position="156"/>
        <end position="176"/>
    </location>
</feature>
<proteinExistence type="inferred from homology"/>